<name>A0A117M142_9BACT</name>
<dbReference type="GO" id="GO:0009279">
    <property type="term" value="C:cell outer membrane"/>
    <property type="evidence" value="ECO:0007669"/>
    <property type="project" value="UniProtKB-SubCell"/>
</dbReference>
<keyword evidence="6 8" id="KW-0472">Membrane</keyword>
<dbReference type="GO" id="GO:0044718">
    <property type="term" value="P:siderophore transmembrane transport"/>
    <property type="evidence" value="ECO:0007669"/>
    <property type="project" value="TreeGrafter"/>
</dbReference>
<evidence type="ECO:0000313" key="11">
    <source>
        <dbReference type="EMBL" id="KUK78642.1"/>
    </source>
</evidence>
<feature type="non-terminal residue" evidence="11">
    <location>
        <position position="394"/>
    </location>
</feature>
<dbReference type="AlphaFoldDB" id="A0A117M142"/>
<keyword evidence="3 8" id="KW-1134">Transmembrane beta strand</keyword>
<keyword evidence="2 8" id="KW-0813">Transport</keyword>
<dbReference type="SUPFAM" id="SSF56935">
    <property type="entry name" value="Porins"/>
    <property type="match status" value="1"/>
</dbReference>
<protein>
    <submittedName>
        <fullName evidence="11">TonB-dependent outer membrane receptor</fullName>
    </submittedName>
</protein>
<dbReference type="PROSITE" id="PS52016">
    <property type="entry name" value="TONB_DEPENDENT_REC_3"/>
    <property type="match status" value="1"/>
</dbReference>
<accession>A0A117M142</accession>
<organism evidence="11 12">
    <name type="scientific">Proteiniphilum acetatigenes</name>
    <dbReference type="NCBI Taxonomy" id="294710"/>
    <lineage>
        <taxon>Bacteria</taxon>
        <taxon>Pseudomonadati</taxon>
        <taxon>Bacteroidota</taxon>
        <taxon>Bacteroidia</taxon>
        <taxon>Bacteroidales</taxon>
        <taxon>Dysgonomonadaceae</taxon>
        <taxon>Proteiniphilum</taxon>
    </lineage>
</organism>
<evidence type="ECO:0000256" key="3">
    <source>
        <dbReference type="ARBA" id="ARBA00022452"/>
    </source>
</evidence>
<evidence type="ECO:0000256" key="5">
    <source>
        <dbReference type="ARBA" id="ARBA00022729"/>
    </source>
</evidence>
<evidence type="ECO:0000256" key="7">
    <source>
        <dbReference type="ARBA" id="ARBA00023237"/>
    </source>
</evidence>
<dbReference type="InterPro" id="IPR012910">
    <property type="entry name" value="Plug_dom"/>
</dbReference>
<dbReference type="Pfam" id="PF07715">
    <property type="entry name" value="Plug"/>
    <property type="match status" value="1"/>
</dbReference>
<dbReference type="Gene3D" id="2.170.130.10">
    <property type="entry name" value="TonB-dependent receptor, plug domain"/>
    <property type="match status" value="1"/>
</dbReference>
<keyword evidence="5 9" id="KW-0732">Signal</keyword>
<dbReference type="EMBL" id="LGGN01000014">
    <property type="protein sequence ID" value="KUK78642.1"/>
    <property type="molecule type" value="Genomic_DNA"/>
</dbReference>
<evidence type="ECO:0000256" key="8">
    <source>
        <dbReference type="PROSITE-ProRule" id="PRU01360"/>
    </source>
</evidence>
<dbReference type="GO" id="GO:0015344">
    <property type="term" value="F:siderophore uptake transmembrane transporter activity"/>
    <property type="evidence" value="ECO:0007669"/>
    <property type="project" value="TreeGrafter"/>
</dbReference>
<evidence type="ECO:0000256" key="1">
    <source>
        <dbReference type="ARBA" id="ARBA00004571"/>
    </source>
</evidence>
<dbReference type="PANTHER" id="PTHR30069:SF29">
    <property type="entry name" value="HEMOGLOBIN AND HEMOGLOBIN-HAPTOGLOBIN-BINDING PROTEIN 1-RELATED"/>
    <property type="match status" value="1"/>
</dbReference>
<evidence type="ECO:0000256" key="2">
    <source>
        <dbReference type="ARBA" id="ARBA00022448"/>
    </source>
</evidence>
<reference evidence="12" key="1">
    <citation type="journal article" date="2015" name="MBio">
        <title>Genome-Resolved Metagenomic Analysis Reveals Roles for Candidate Phyla and Other Microbial Community Members in Biogeochemical Transformations in Oil Reservoirs.</title>
        <authorList>
            <person name="Hu P."/>
            <person name="Tom L."/>
            <person name="Singh A."/>
            <person name="Thomas B.C."/>
            <person name="Baker B.J."/>
            <person name="Piceno Y.M."/>
            <person name="Andersen G.L."/>
            <person name="Banfield J.F."/>
        </authorList>
    </citation>
    <scope>NUCLEOTIDE SEQUENCE [LARGE SCALE GENOMIC DNA]</scope>
</reference>
<evidence type="ECO:0000259" key="10">
    <source>
        <dbReference type="Pfam" id="PF07715"/>
    </source>
</evidence>
<gene>
    <name evidence="11" type="ORF">XD92_0164</name>
</gene>
<sequence length="394" mass="43869">MMNKLQTVLLITGCLLAVNAVSQETTVDEPDSAIYLNEVVVNAYQVNTRLHQVPGSISLLSGDEIQMGDGNSFSQTLHAMPGIYMHSGTYATSRIVIRGVGSRTPYNTNRIKSYLNDIPITSSDGISTPEDIDLTGIGRMEVIKGPASALYGSGLGGSLNLFTPESNRSSLNALLQQGSFHTMKAAAAGNYQKKNLRLWGNLSHLQSDGFRENNRYRRTSMLSSGTWQQPGFSLDYTLLLMDLNALIPSSIGKTLYDTNPKAAATNWKAVEGYKKYQRAIAGVTLANRLSEQWNNRLTLFGRWADSYERRPFNNLDDGNSGGGIRNKLSFHASQWDALLGIEWMNDTYRWQMDLDHALINKNRETRNHFNLFGMAYWRPSPRWNLSLGGAVNRV</sequence>
<feature type="domain" description="TonB-dependent receptor plug" evidence="10">
    <location>
        <begin position="51"/>
        <end position="155"/>
    </location>
</feature>
<comment type="subcellular location">
    <subcellularLocation>
        <location evidence="1 8">Cell outer membrane</location>
        <topology evidence="1 8">Multi-pass membrane protein</topology>
    </subcellularLocation>
</comment>
<dbReference type="Proteomes" id="UP000053860">
    <property type="component" value="Unassembled WGS sequence"/>
</dbReference>
<comment type="similarity">
    <text evidence="8">Belongs to the TonB-dependent receptor family.</text>
</comment>
<feature type="signal peptide" evidence="9">
    <location>
        <begin position="1"/>
        <end position="22"/>
    </location>
</feature>
<keyword evidence="7 8" id="KW-0998">Cell outer membrane</keyword>
<evidence type="ECO:0000313" key="12">
    <source>
        <dbReference type="Proteomes" id="UP000053860"/>
    </source>
</evidence>
<dbReference type="InterPro" id="IPR037066">
    <property type="entry name" value="Plug_dom_sf"/>
</dbReference>
<dbReference type="Gene3D" id="2.40.170.20">
    <property type="entry name" value="TonB-dependent receptor, beta-barrel domain"/>
    <property type="match status" value="1"/>
</dbReference>
<evidence type="ECO:0000256" key="6">
    <source>
        <dbReference type="ARBA" id="ARBA00023136"/>
    </source>
</evidence>
<keyword evidence="11" id="KW-0675">Receptor</keyword>
<dbReference type="InterPro" id="IPR039426">
    <property type="entry name" value="TonB-dep_rcpt-like"/>
</dbReference>
<dbReference type="InterPro" id="IPR036942">
    <property type="entry name" value="Beta-barrel_TonB_sf"/>
</dbReference>
<proteinExistence type="inferred from homology"/>
<comment type="caution">
    <text evidence="11">The sequence shown here is derived from an EMBL/GenBank/DDBJ whole genome shotgun (WGS) entry which is preliminary data.</text>
</comment>
<keyword evidence="4 8" id="KW-0812">Transmembrane</keyword>
<evidence type="ECO:0000256" key="4">
    <source>
        <dbReference type="ARBA" id="ARBA00022692"/>
    </source>
</evidence>
<dbReference type="PANTHER" id="PTHR30069">
    <property type="entry name" value="TONB-DEPENDENT OUTER MEMBRANE RECEPTOR"/>
    <property type="match status" value="1"/>
</dbReference>
<feature type="chain" id="PRO_5007150964" evidence="9">
    <location>
        <begin position="23"/>
        <end position="394"/>
    </location>
</feature>
<evidence type="ECO:0000256" key="9">
    <source>
        <dbReference type="SAM" id="SignalP"/>
    </source>
</evidence>